<dbReference type="EMBL" id="VNHW01000009">
    <property type="protein sequence ID" value="TYP86490.1"/>
    <property type="molecule type" value="Genomic_DNA"/>
</dbReference>
<protein>
    <submittedName>
        <fullName evidence="2">Uncharacterized protein</fullName>
    </submittedName>
</protein>
<keyword evidence="1" id="KW-1133">Transmembrane helix</keyword>
<gene>
    <name evidence="2" type="ORF">BD833_10993</name>
</gene>
<proteinExistence type="predicted"/>
<dbReference type="AlphaFoldDB" id="A0A5S5CRW3"/>
<name>A0A5S5CRW3_9ACTN</name>
<feature type="transmembrane region" description="Helical" evidence="1">
    <location>
        <begin position="48"/>
        <end position="69"/>
    </location>
</feature>
<comment type="caution">
    <text evidence="2">The sequence shown here is derived from an EMBL/GenBank/DDBJ whole genome shotgun (WGS) entry which is preliminary data.</text>
</comment>
<dbReference type="Proteomes" id="UP000322499">
    <property type="component" value="Unassembled WGS sequence"/>
</dbReference>
<sequence>MNDLTLLRDAGPDAPALSAATRSAARAALLAEIDGPAPRRRRVPGRKATLRIGLAAVTAAAAWAAAVVVTGADGPGPVPTGTGGMTLVAVEEITFPLSLDPVPAGMTPSFTGAAGSDEAVAGYSFPDGTGFSVHLAPEEPAWAFQQHEAADVTGTGTTTVAGVEARYVVGSTDRLCTIVNECFEDLPFAQLVWERAPGEWVYLAGEKVHGDLAALVAVGESLVDRPQPINLQVGLAPAGWSVVDWHESSGAIGVAADDDPTQVLGVQCMAEARPGSGMDNGSAEQRIDSVTAIDPPVDTEIDGAPARIVHAHDHMDEANRFWLVAWELPDGTLCTVHAPQGFAQDDVLAIAAGVTYTP</sequence>
<organism evidence="2 3">
    <name type="scientific">Blastococcus xanthinilyticus</name>
    <dbReference type="NCBI Taxonomy" id="1564164"/>
    <lineage>
        <taxon>Bacteria</taxon>
        <taxon>Bacillati</taxon>
        <taxon>Actinomycetota</taxon>
        <taxon>Actinomycetes</taxon>
        <taxon>Geodermatophilales</taxon>
        <taxon>Geodermatophilaceae</taxon>
        <taxon>Blastococcus</taxon>
    </lineage>
</organism>
<keyword evidence="1" id="KW-0812">Transmembrane</keyword>
<reference evidence="2 3" key="1">
    <citation type="submission" date="2019-07" db="EMBL/GenBank/DDBJ databases">
        <title>Genomic Encyclopedia of Archaeal and Bacterial Type Strains, Phase II (KMG-II): from individual species to whole genera.</title>
        <authorList>
            <person name="Goeker M."/>
        </authorList>
    </citation>
    <scope>NUCLEOTIDE SEQUENCE [LARGE SCALE GENOMIC DNA]</scope>
    <source>
        <strain evidence="2 3">DSM 46842</strain>
    </source>
</reference>
<dbReference type="RefSeq" id="WP_166533862.1">
    <property type="nucleotide sequence ID" value="NZ_VNHW01000009.1"/>
</dbReference>
<evidence type="ECO:0000256" key="1">
    <source>
        <dbReference type="SAM" id="Phobius"/>
    </source>
</evidence>
<accession>A0A5S5CRW3</accession>
<evidence type="ECO:0000313" key="3">
    <source>
        <dbReference type="Proteomes" id="UP000322499"/>
    </source>
</evidence>
<keyword evidence="1" id="KW-0472">Membrane</keyword>
<keyword evidence="3" id="KW-1185">Reference proteome</keyword>
<evidence type="ECO:0000313" key="2">
    <source>
        <dbReference type="EMBL" id="TYP86490.1"/>
    </source>
</evidence>